<accession>A0AAU9W4F1</accession>
<sequence length="168" mass="18620">TAIVCLLVHVEFGESNTRKDRNIYSALCRTSLLTTSGCLLKIQSCSAGATTCKVKVRGTLTTDPATRFTIVTVTAQDGTVGKCIEFTTASQVKYALKVDTTTNIIFEKQHNGCDNGIPDDFIFKEARKIPRHFTYTHNAKCLGTNIGGALSLMNINDKRCRYRLFKWT</sequence>
<feature type="non-terminal residue" evidence="1">
    <location>
        <position position="1"/>
    </location>
</feature>
<dbReference type="EMBL" id="CALNXJ010000006">
    <property type="protein sequence ID" value="CAH3042229.1"/>
    <property type="molecule type" value="Genomic_DNA"/>
</dbReference>
<dbReference type="Proteomes" id="UP001159428">
    <property type="component" value="Unassembled WGS sequence"/>
</dbReference>
<protein>
    <submittedName>
        <fullName evidence="1">Uncharacterized protein</fullName>
    </submittedName>
</protein>
<evidence type="ECO:0000313" key="1">
    <source>
        <dbReference type="EMBL" id="CAH3042229.1"/>
    </source>
</evidence>
<gene>
    <name evidence="1" type="ORF">PMEA_00028706</name>
</gene>
<name>A0AAU9W4F1_9CNID</name>
<proteinExistence type="predicted"/>
<keyword evidence="2" id="KW-1185">Reference proteome</keyword>
<organism evidence="1 2">
    <name type="scientific">Pocillopora meandrina</name>
    <dbReference type="NCBI Taxonomy" id="46732"/>
    <lineage>
        <taxon>Eukaryota</taxon>
        <taxon>Metazoa</taxon>
        <taxon>Cnidaria</taxon>
        <taxon>Anthozoa</taxon>
        <taxon>Hexacorallia</taxon>
        <taxon>Scleractinia</taxon>
        <taxon>Astrocoeniina</taxon>
        <taxon>Pocilloporidae</taxon>
        <taxon>Pocillopora</taxon>
    </lineage>
</organism>
<reference evidence="1 2" key="1">
    <citation type="submission" date="2022-05" db="EMBL/GenBank/DDBJ databases">
        <authorList>
            <consortium name="Genoscope - CEA"/>
            <person name="William W."/>
        </authorList>
    </citation>
    <scope>NUCLEOTIDE SEQUENCE [LARGE SCALE GENOMIC DNA]</scope>
</reference>
<evidence type="ECO:0000313" key="2">
    <source>
        <dbReference type="Proteomes" id="UP001159428"/>
    </source>
</evidence>
<dbReference type="AlphaFoldDB" id="A0AAU9W4F1"/>
<comment type="caution">
    <text evidence="1">The sequence shown here is derived from an EMBL/GenBank/DDBJ whole genome shotgun (WGS) entry which is preliminary data.</text>
</comment>